<dbReference type="InterPro" id="IPR059180">
    <property type="entry name" value="3D_YorM"/>
</dbReference>
<dbReference type="InterPro" id="IPR000064">
    <property type="entry name" value="NLP_P60_dom"/>
</dbReference>
<dbReference type="InterPro" id="IPR056937">
    <property type="entry name" value="YqbQ/XkdQ"/>
</dbReference>
<dbReference type="Pfam" id="PF24032">
    <property type="entry name" value="YQBQ"/>
    <property type="match status" value="1"/>
</dbReference>
<evidence type="ECO:0000313" key="7">
    <source>
        <dbReference type="Proteomes" id="UP001477947"/>
    </source>
</evidence>
<dbReference type="SUPFAM" id="SSF69279">
    <property type="entry name" value="Phage tail proteins"/>
    <property type="match status" value="1"/>
</dbReference>
<evidence type="ECO:0000256" key="1">
    <source>
        <dbReference type="ARBA" id="ARBA00007074"/>
    </source>
</evidence>
<dbReference type="Proteomes" id="UP001477947">
    <property type="component" value="Chromosome"/>
</dbReference>
<dbReference type="RefSeq" id="WP_343337269.1">
    <property type="nucleotide sequence ID" value="NZ_CP154622.1"/>
</dbReference>
<keyword evidence="2" id="KW-0645">Protease</keyword>
<evidence type="ECO:0000256" key="4">
    <source>
        <dbReference type="ARBA" id="ARBA00022807"/>
    </source>
</evidence>
<dbReference type="InterPro" id="IPR051202">
    <property type="entry name" value="Peptidase_C40"/>
</dbReference>
<reference evidence="6 7" key="1">
    <citation type="submission" date="2024-04" db="EMBL/GenBank/DDBJ databases">
        <title>Isolation and characterization of novel acetogenic strains of the genera Terrisporobacter and Acetoanaerobium.</title>
        <authorList>
            <person name="Boeer T."/>
            <person name="Schueler M.A."/>
            <person name="Lueschen A."/>
            <person name="Eysell L."/>
            <person name="Droege J."/>
            <person name="Heinemann M."/>
            <person name="Engelhardt L."/>
            <person name="Basen M."/>
            <person name="Daniel R."/>
        </authorList>
    </citation>
    <scope>NUCLEOTIDE SEQUENCE [LARGE SCALE GENOMIC DNA]</scope>
    <source>
        <strain evidence="6 7">ELB</strain>
    </source>
</reference>
<keyword evidence="3" id="KW-0378">Hydrolase</keyword>
<dbReference type="InterPro" id="IPR038765">
    <property type="entry name" value="Papain-like_cys_pep_sf"/>
</dbReference>
<protein>
    <recommendedName>
        <fullName evidence="5">NlpC/P60 domain-containing protein</fullName>
    </recommendedName>
</protein>
<dbReference type="Gene3D" id="3.90.1720.10">
    <property type="entry name" value="endopeptidase domain like (from Nostoc punctiforme)"/>
    <property type="match status" value="1"/>
</dbReference>
<dbReference type="PANTHER" id="PTHR47053">
    <property type="entry name" value="MUREIN DD-ENDOPEPTIDASE MEPH-RELATED"/>
    <property type="match status" value="1"/>
</dbReference>
<dbReference type="EMBL" id="CP154622">
    <property type="protein sequence ID" value="XAM42034.1"/>
    <property type="molecule type" value="Genomic_DNA"/>
</dbReference>
<organism evidence="6 7">
    <name type="scientific">Terrisporobacter petrolearius</name>
    <dbReference type="NCBI Taxonomy" id="1460447"/>
    <lineage>
        <taxon>Bacteria</taxon>
        <taxon>Bacillati</taxon>
        <taxon>Bacillota</taxon>
        <taxon>Clostridia</taxon>
        <taxon>Peptostreptococcales</taxon>
        <taxon>Peptostreptococcaceae</taxon>
        <taxon>Terrisporobacter</taxon>
    </lineage>
</organism>
<comment type="similarity">
    <text evidence="1">Belongs to the peptidase C40 family.</text>
</comment>
<name>A0ABZ3FF48_9FIRM</name>
<accession>A0ABZ3FF48</accession>
<evidence type="ECO:0000313" key="6">
    <source>
        <dbReference type="EMBL" id="XAM42034.1"/>
    </source>
</evidence>
<keyword evidence="4" id="KW-0788">Thiol protease</keyword>
<gene>
    <name evidence="6" type="ORF">TPELB_23470</name>
</gene>
<feature type="domain" description="NlpC/P60" evidence="5">
    <location>
        <begin position="452"/>
        <end position="575"/>
    </location>
</feature>
<evidence type="ECO:0000256" key="3">
    <source>
        <dbReference type="ARBA" id="ARBA00022801"/>
    </source>
</evidence>
<sequence>MTIKLTLTKEVNNKAETYDITQIVKNVTWSGDYQLAGRELEFSTIFSADDKNIPKINIPKFSIIKFYENGKELFRGYVVKRNRASDSTDISYSCIDKGMYLANNEEVYNFKNKTSKEIAKKVCGDYKISIGSLASPNYKFNKKFMGATLYDIIMTAYSLASAKNSKKYMTTFKQGKLYVIEKGTKVLEIKFENGKNIISSQFEEDASNIKTKVKVIDDNGKVVYTKVDKNLMKLCGCFQKIVKKEEGKSAKEQASEAITGVEKKASIKGFGDTSCVTGYGVHVKDSSTGLTGLFYIDQDKHTWENGIYSIELTLNFKNIMNEVDASESESKSSKSSSGGKEVKAQFTAYYPSNSKMEGGYYDAQGKRLNPSKRTCAAPKSIPFGTKIKVQGTGTSCDGKTYTVTDRGGAIKIVNGVYKIDILMKNAREANKFGRRKGTAIIGGGSSSSSSSSGKTQKVINMVKSKLGCKYVWGAQGPNRFDCSGLMWYCFKNAAGKNLPRTSKEQSKVGTKISRSNLQAGDMVFFNTHGSGVSHVGLYIGDGYMIHAPKPGDVVKKVSINSSYYKKKFVIARRVL</sequence>
<keyword evidence="7" id="KW-1185">Reference proteome</keyword>
<dbReference type="SUPFAM" id="SSF54001">
    <property type="entry name" value="Cysteine proteinases"/>
    <property type="match status" value="1"/>
</dbReference>
<dbReference type="CDD" id="cd14667">
    <property type="entry name" value="3D_containing_proteins"/>
    <property type="match status" value="1"/>
</dbReference>
<dbReference type="Pfam" id="PF00877">
    <property type="entry name" value="NLPC_P60"/>
    <property type="match status" value="1"/>
</dbReference>
<proteinExistence type="inferred from homology"/>
<dbReference type="PROSITE" id="PS51935">
    <property type="entry name" value="NLPC_P60"/>
    <property type="match status" value="1"/>
</dbReference>
<evidence type="ECO:0000256" key="2">
    <source>
        <dbReference type="ARBA" id="ARBA00022670"/>
    </source>
</evidence>
<dbReference type="PANTHER" id="PTHR47053:SF1">
    <property type="entry name" value="MUREIN DD-ENDOPEPTIDASE MEPH-RELATED"/>
    <property type="match status" value="1"/>
</dbReference>
<evidence type="ECO:0000259" key="5">
    <source>
        <dbReference type="PROSITE" id="PS51935"/>
    </source>
</evidence>